<keyword evidence="3" id="KW-1185">Reference proteome</keyword>
<keyword evidence="1" id="KW-0472">Membrane</keyword>
<reference evidence="2 3" key="1">
    <citation type="submission" date="2016-03" db="EMBL/GenBank/DDBJ databases">
        <title>Draft genome sequence of Paenibacillus glacialis DSM 22343.</title>
        <authorList>
            <person name="Shin S.-K."/>
            <person name="Yi H."/>
        </authorList>
    </citation>
    <scope>NUCLEOTIDE SEQUENCE [LARGE SCALE GENOMIC DNA]</scope>
    <source>
        <strain evidence="2 3">DSM 22343</strain>
    </source>
</reference>
<feature type="transmembrane region" description="Helical" evidence="1">
    <location>
        <begin position="6"/>
        <end position="26"/>
    </location>
</feature>
<sequence>MNMEAAIITTFLTSTVIATLISSYVAKISNDKNMSLKYITEERSVWRKVMRETTSKICSGKYDGDDLKELATMVMVSLNPLVEKGNKLDLYIIKLLKEIEKGDPDKQILDEFRDCVSVLLKHDWERSKNETKTLLFRDPESYIKKRTLGKFYEETEKDNSQIESR</sequence>
<evidence type="ECO:0000313" key="2">
    <source>
        <dbReference type="EMBL" id="OAB41313.1"/>
    </source>
</evidence>
<keyword evidence="1" id="KW-1133">Transmembrane helix</keyword>
<accession>A0A162MAW3</accession>
<gene>
    <name evidence="2" type="ORF">PGLA_16015</name>
</gene>
<evidence type="ECO:0000313" key="3">
    <source>
        <dbReference type="Proteomes" id="UP000076967"/>
    </source>
</evidence>
<dbReference type="STRING" id="494026.PGLA_16015"/>
<comment type="caution">
    <text evidence="2">The sequence shown here is derived from an EMBL/GenBank/DDBJ whole genome shotgun (WGS) entry which is preliminary data.</text>
</comment>
<name>A0A162MAW3_9BACL</name>
<organism evidence="2 3">
    <name type="scientific">Paenibacillus glacialis</name>
    <dbReference type="NCBI Taxonomy" id="494026"/>
    <lineage>
        <taxon>Bacteria</taxon>
        <taxon>Bacillati</taxon>
        <taxon>Bacillota</taxon>
        <taxon>Bacilli</taxon>
        <taxon>Bacillales</taxon>
        <taxon>Paenibacillaceae</taxon>
        <taxon>Paenibacillus</taxon>
    </lineage>
</organism>
<keyword evidence="1" id="KW-0812">Transmembrane</keyword>
<dbReference type="EMBL" id="LVJH01000029">
    <property type="protein sequence ID" value="OAB41313.1"/>
    <property type="molecule type" value="Genomic_DNA"/>
</dbReference>
<dbReference type="Proteomes" id="UP000076967">
    <property type="component" value="Unassembled WGS sequence"/>
</dbReference>
<proteinExistence type="predicted"/>
<protein>
    <submittedName>
        <fullName evidence="2">Uncharacterized protein</fullName>
    </submittedName>
</protein>
<dbReference type="AlphaFoldDB" id="A0A162MAW3"/>
<evidence type="ECO:0000256" key="1">
    <source>
        <dbReference type="SAM" id="Phobius"/>
    </source>
</evidence>